<feature type="region of interest" description="Disordered" evidence="1">
    <location>
        <begin position="324"/>
        <end position="351"/>
    </location>
</feature>
<name>A0AA36IR37_9DINO</name>
<feature type="domain" description="Cyclic nucleotide-binding" evidence="2">
    <location>
        <begin position="81"/>
        <end position="173"/>
    </location>
</feature>
<comment type="caution">
    <text evidence="3">The sequence shown here is derived from an EMBL/GenBank/DDBJ whole genome shotgun (WGS) entry which is preliminary data.</text>
</comment>
<feature type="compositionally biased region" description="Low complexity" evidence="1">
    <location>
        <begin position="336"/>
        <end position="345"/>
    </location>
</feature>
<dbReference type="Proteomes" id="UP001178507">
    <property type="component" value="Unassembled WGS sequence"/>
</dbReference>
<feature type="region of interest" description="Disordered" evidence="1">
    <location>
        <begin position="365"/>
        <end position="409"/>
    </location>
</feature>
<dbReference type="CDD" id="cd00038">
    <property type="entry name" value="CAP_ED"/>
    <property type="match status" value="1"/>
</dbReference>
<dbReference type="PROSITE" id="PS00888">
    <property type="entry name" value="CNMP_BINDING_1"/>
    <property type="match status" value="1"/>
</dbReference>
<accession>A0AA36IR37</accession>
<organism evidence="3 4">
    <name type="scientific">Effrenium voratum</name>
    <dbReference type="NCBI Taxonomy" id="2562239"/>
    <lineage>
        <taxon>Eukaryota</taxon>
        <taxon>Sar</taxon>
        <taxon>Alveolata</taxon>
        <taxon>Dinophyceae</taxon>
        <taxon>Suessiales</taxon>
        <taxon>Symbiodiniaceae</taxon>
        <taxon>Effrenium</taxon>
    </lineage>
</organism>
<dbReference type="InterPro" id="IPR018490">
    <property type="entry name" value="cNMP-bd_dom_sf"/>
</dbReference>
<dbReference type="InterPro" id="IPR000595">
    <property type="entry name" value="cNMP-bd_dom"/>
</dbReference>
<dbReference type="PROSITE" id="PS50042">
    <property type="entry name" value="CNMP_BINDING_3"/>
    <property type="match status" value="1"/>
</dbReference>
<gene>
    <name evidence="3" type="ORF">EVOR1521_LOCUS17528</name>
</gene>
<dbReference type="Pfam" id="PF00027">
    <property type="entry name" value="cNMP_binding"/>
    <property type="match status" value="1"/>
</dbReference>
<reference evidence="3" key="1">
    <citation type="submission" date="2023-08" db="EMBL/GenBank/DDBJ databases">
        <authorList>
            <person name="Chen Y."/>
            <person name="Shah S."/>
            <person name="Dougan E. K."/>
            <person name="Thang M."/>
            <person name="Chan C."/>
        </authorList>
    </citation>
    <scope>NUCLEOTIDE SEQUENCE</scope>
</reference>
<dbReference type="Gene3D" id="2.60.120.10">
    <property type="entry name" value="Jelly Rolls"/>
    <property type="match status" value="1"/>
</dbReference>
<proteinExistence type="predicted"/>
<dbReference type="AlphaFoldDB" id="A0AA36IR37"/>
<dbReference type="InterPro" id="IPR014710">
    <property type="entry name" value="RmlC-like_jellyroll"/>
</dbReference>
<dbReference type="SUPFAM" id="SSF51206">
    <property type="entry name" value="cAMP-binding domain-like"/>
    <property type="match status" value="1"/>
</dbReference>
<keyword evidence="4" id="KW-1185">Reference proteome</keyword>
<evidence type="ECO:0000259" key="2">
    <source>
        <dbReference type="PROSITE" id="PS50042"/>
    </source>
</evidence>
<feature type="compositionally biased region" description="Basic and acidic residues" evidence="1">
    <location>
        <begin position="372"/>
        <end position="390"/>
    </location>
</feature>
<evidence type="ECO:0000313" key="3">
    <source>
        <dbReference type="EMBL" id="CAJ1392436.1"/>
    </source>
</evidence>
<evidence type="ECO:0000256" key="1">
    <source>
        <dbReference type="SAM" id="MobiDB-lite"/>
    </source>
</evidence>
<sequence>MGEDSPLSPGSPAEQDVQLLSPSAANYVKVKLERLGEVESFRGLSLDPPPPVDLPAQRLAEAALTRLLAYARAPGELATFLATELHVTKLRAKSALCVLGEPADSLFILVDGYARVYSKEIGPVGVLGPGAMVGTTALLGLLHVRTCTVLALQECAVIEVRQDILERTKFRRIKESLLLLAYERCQQSQQLMPMAALPLGIPAGDACGALLGLHAERVDLAPGDVLWPFPDSHPSGPHFSVLVSGTADLEMASGKPITRLRAGSYIPEGLLAENGALVRANSTCLAYRVPQYDLLVTVGSQPECREWYDRCRGLEQQVRQSLLPRLRNAKSDSRSASRTLSSPSRRPAKAPVCVLKAPPVFPVEAIRKSPARRRDPREMRRSASKPEGRLRTPTPGSGARLLRGVWHGT</sequence>
<dbReference type="InterPro" id="IPR018488">
    <property type="entry name" value="cNMP-bd_CS"/>
</dbReference>
<dbReference type="SMART" id="SM00100">
    <property type="entry name" value="cNMP"/>
    <property type="match status" value="1"/>
</dbReference>
<dbReference type="EMBL" id="CAUJNA010002335">
    <property type="protein sequence ID" value="CAJ1392436.1"/>
    <property type="molecule type" value="Genomic_DNA"/>
</dbReference>
<protein>
    <recommendedName>
        <fullName evidence="2">Cyclic nucleotide-binding domain-containing protein</fullName>
    </recommendedName>
</protein>
<evidence type="ECO:0000313" key="4">
    <source>
        <dbReference type="Proteomes" id="UP001178507"/>
    </source>
</evidence>